<evidence type="ECO:0000256" key="1">
    <source>
        <dbReference type="SAM" id="MobiDB-lite"/>
    </source>
</evidence>
<proteinExistence type="predicted"/>
<evidence type="ECO:0000313" key="2">
    <source>
        <dbReference type="EMBL" id="KLO14855.1"/>
    </source>
</evidence>
<dbReference type="AlphaFoldDB" id="A0A0H2RS67"/>
<gene>
    <name evidence="2" type="ORF">SCHPADRAFT_927640</name>
</gene>
<dbReference type="InParanoid" id="A0A0H2RS67"/>
<protein>
    <submittedName>
        <fullName evidence="2">Uncharacterized protein</fullName>
    </submittedName>
</protein>
<keyword evidence="3" id="KW-1185">Reference proteome</keyword>
<accession>A0A0H2RS67</accession>
<name>A0A0H2RS67_9AGAM</name>
<feature type="region of interest" description="Disordered" evidence="1">
    <location>
        <begin position="66"/>
        <end position="170"/>
    </location>
</feature>
<feature type="non-terminal residue" evidence="2">
    <location>
        <position position="170"/>
    </location>
</feature>
<dbReference type="EMBL" id="KQ085938">
    <property type="protein sequence ID" value="KLO14855.1"/>
    <property type="molecule type" value="Genomic_DNA"/>
</dbReference>
<reference evidence="2 3" key="1">
    <citation type="submission" date="2015-04" db="EMBL/GenBank/DDBJ databases">
        <title>Complete genome sequence of Schizopora paradoxa KUC8140, a cosmopolitan wood degrader in East Asia.</title>
        <authorList>
            <consortium name="DOE Joint Genome Institute"/>
            <person name="Min B."/>
            <person name="Park H."/>
            <person name="Jang Y."/>
            <person name="Kim J.-J."/>
            <person name="Kim K.H."/>
            <person name="Pangilinan J."/>
            <person name="Lipzen A."/>
            <person name="Riley R."/>
            <person name="Grigoriev I.V."/>
            <person name="Spatafora J.W."/>
            <person name="Choi I.-G."/>
        </authorList>
    </citation>
    <scope>NUCLEOTIDE SEQUENCE [LARGE SCALE GENOMIC DNA]</scope>
    <source>
        <strain evidence="2 3">KUC8140</strain>
    </source>
</reference>
<sequence>MKDLMLRRDIWFAILDGVYMLLFVHKDCSVCMRRRHAYFKNASFFRPVQDAMLRWNNRFSRIRRVPHQPPAIPAKRPASDPRLLVSPTSSPQSSKLWSLGADLPETHKRRPISCLPSPSREAAQRGEPTLSSDPLDSADGLLFPRALRVADNSRANTGSPRGTLRRSLFS</sequence>
<feature type="compositionally biased region" description="Polar residues" evidence="1">
    <location>
        <begin position="86"/>
        <end position="96"/>
    </location>
</feature>
<dbReference type="Proteomes" id="UP000053477">
    <property type="component" value="Unassembled WGS sequence"/>
</dbReference>
<organism evidence="2 3">
    <name type="scientific">Schizopora paradoxa</name>
    <dbReference type="NCBI Taxonomy" id="27342"/>
    <lineage>
        <taxon>Eukaryota</taxon>
        <taxon>Fungi</taxon>
        <taxon>Dikarya</taxon>
        <taxon>Basidiomycota</taxon>
        <taxon>Agaricomycotina</taxon>
        <taxon>Agaricomycetes</taxon>
        <taxon>Hymenochaetales</taxon>
        <taxon>Schizoporaceae</taxon>
        <taxon>Schizopora</taxon>
    </lineage>
</organism>
<evidence type="ECO:0000313" key="3">
    <source>
        <dbReference type="Proteomes" id="UP000053477"/>
    </source>
</evidence>